<dbReference type="RefSeq" id="WP_002944440.1">
    <property type="nucleotide sequence ID" value="NZ_JARQZE010000001.1"/>
</dbReference>
<evidence type="ECO:0000313" key="1">
    <source>
        <dbReference type="EMBL" id="MFD1262627.1"/>
    </source>
</evidence>
<gene>
    <name evidence="1" type="ORF">ACFQ4M_03470</name>
</gene>
<dbReference type="EMBL" id="JBHTMC010000006">
    <property type="protein sequence ID" value="MFD1262627.1"/>
    <property type="molecule type" value="Genomic_DNA"/>
</dbReference>
<proteinExistence type="predicted"/>
<name>A0ABW3WCH7_9RHOO</name>
<evidence type="ECO:0008006" key="3">
    <source>
        <dbReference type="Google" id="ProtNLM"/>
    </source>
</evidence>
<evidence type="ECO:0000313" key="2">
    <source>
        <dbReference type="Proteomes" id="UP001597158"/>
    </source>
</evidence>
<accession>A0ABW3WCH7</accession>
<keyword evidence="2" id="KW-1185">Reference proteome</keyword>
<comment type="caution">
    <text evidence="1">The sequence shown here is derived from an EMBL/GenBank/DDBJ whole genome shotgun (WGS) entry which is preliminary data.</text>
</comment>
<organism evidence="1 2">
    <name type="scientific">Thauera mechernichensis</name>
    <dbReference type="NCBI Taxonomy" id="82788"/>
    <lineage>
        <taxon>Bacteria</taxon>
        <taxon>Pseudomonadati</taxon>
        <taxon>Pseudomonadota</taxon>
        <taxon>Betaproteobacteria</taxon>
        <taxon>Rhodocyclales</taxon>
        <taxon>Zoogloeaceae</taxon>
        <taxon>Thauera</taxon>
    </lineage>
</organism>
<reference evidence="2" key="1">
    <citation type="journal article" date="2019" name="Int. J. Syst. Evol. Microbiol.">
        <title>The Global Catalogue of Microorganisms (GCM) 10K type strain sequencing project: providing services to taxonomists for standard genome sequencing and annotation.</title>
        <authorList>
            <consortium name="The Broad Institute Genomics Platform"/>
            <consortium name="The Broad Institute Genome Sequencing Center for Infectious Disease"/>
            <person name="Wu L."/>
            <person name="Ma J."/>
        </authorList>
    </citation>
    <scope>NUCLEOTIDE SEQUENCE [LARGE SCALE GENOMIC DNA]</scope>
    <source>
        <strain evidence="2">CCUG 48884</strain>
    </source>
</reference>
<dbReference type="Proteomes" id="UP001597158">
    <property type="component" value="Unassembled WGS sequence"/>
</dbReference>
<protein>
    <recommendedName>
        <fullName evidence="3">Tryptophan synthase subunit beta like protein</fullName>
    </recommendedName>
</protein>
<sequence length="109" mass="12073">MPYVERNAAGDIVAVSATEDAIHRHLVDAEDPQLRVFLHKLSATPGLAETDLHMVRVLEDLIDLLVERAVIRFTDLPPAAQEKLSARRSARVSMRSLHLLDDADGQVVL</sequence>